<accession>A0ABV6YXL3</accession>
<feature type="binding site" evidence="11">
    <location>
        <position position="569"/>
    </location>
    <ligand>
        <name>Zn(2+)</name>
        <dbReference type="ChEBI" id="CHEBI:29105"/>
        <label>2</label>
    </ligand>
</feature>
<evidence type="ECO:0000256" key="9">
    <source>
        <dbReference type="ARBA" id="ARBA00023125"/>
    </source>
</evidence>
<keyword evidence="14" id="KW-1185">Reference proteome</keyword>
<dbReference type="PANTHER" id="PTHR30580">
    <property type="entry name" value="PRIMOSOMAL PROTEIN N"/>
    <property type="match status" value="1"/>
</dbReference>
<keyword evidence="7 11" id="KW-0862">Zinc</keyword>
<keyword evidence="8 11" id="KW-0067">ATP-binding</keyword>
<evidence type="ECO:0000256" key="1">
    <source>
        <dbReference type="ARBA" id="ARBA00022515"/>
    </source>
</evidence>
<feature type="binding site" evidence="11">
    <location>
        <position position="582"/>
    </location>
    <ligand>
        <name>Zn(2+)</name>
        <dbReference type="ChEBI" id="CHEBI:29105"/>
        <label>1</label>
    </ligand>
</feature>
<evidence type="ECO:0000256" key="4">
    <source>
        <dbReference type="ARBA" id="ARBA00022741"/>
    </source>
</evidence>
<gene>
    <name evidence="11 13" type="primary">priA</name>
    <name evidence="13" type="ORF">ACFL27_12110</name>
</gene>
<dbReference type="CDD" id="cd18804">
    <property type="entry name" value="SF2_C_priA"/>
    <property type="match status" value="1"/>
</dbReference>
<evidence type="ECO:0000256" key="8">
    <source>
        <dbReference type="ARBA" id="ARBA00022840"/>
    </source>
</evidence>
<dbReference type="SUPFAM" id="SSF52540">
    <property type="entry name" value="P-loop containing nucleoside triphosphate hydrolases"/>
    <property type="match status" value="1"/>
</dbReference>
<dbReference type="InterPro" id="IPR042115">
    <property type="entry name" value="PriA_3primeBD_sf"/>
</dbReference>
<dbReference type="InterPro" id="IPR014001">
    <property type="entry name" value="Helicase_ATP-bd"/>
</dbReference>
<dbReference type="InterPro" id="IPR011545">
    <property type="entry name" value="DEAD/DEAH_box_helicase_dom"/>
</dbReference>
<comment type="catalytic activity">
    <reaction evidence="11">
        <text>ATP + H2O = ADP + phosphate + H(+)</text>
        <dbReference type="Rhea" id="RHEA:13065"/>
        <dbReference type="ChEBI" id="CHEBI:15377"/>
        <dbReference type="ChEBI" id="CHEBI:15378"/>
        <dbReference type="ChEBI" id="CHEBI:30616"/>
        <dbReference type="ChEBI" id="CHEBI:43474"/>
        <dbReference type="ChEBI" id="CHEBI:456216"/>
        <dbReference type="EC" id="5.6.2.4"/>
    </reaction>
</comment>
<dbReference type="HAMAP" id="MF_00983">
    <property type="entry name" value="PriA"/>
    <property type="match status" value="1"/>
</dbReference>
<feature type="domain" description="Helicase ATP-binding" evidence="12">
    <location>
        <begin position="311"/>
        <end position="477"/>
    </location>
</feature>
<sequence length="832" mass="94338">MGSTSQVNSDLNRAPFLEVDVVFLRPLEGVFTYVVSAPIGRLLKQGCPVLVPLSRVFTVAYVVHISDRQIQGPTALKTIKEILDFEPVINHELLELTKKVAHYYHSQWGWVLKNALPPGITPQEVKQIVVTTKGREVTLTEMKGKEGAVANILRLLKGARKPHSYTDLVRAMKKDHISLSIIKSMEKNGLVELIYTIPEQKEKRTQGFYRLADVEISQQLLANTSPQKAPKKAAVMELIMKLSQELTLFSARDLNNRLPVASRYLQVLVKENFISPVSQVDETAQCFINHNKKEIARLMPQQQVALEVIERTLPGEFMVFLLHGVTGSGKTEVYLRCAEKVLAQGKDVLLLVPEIGLTPAMIALIKNRFKDRTALLHSGLEKGERLKQWRRAREDSPKVVLGTRSAVFAPLKKPGLIIVDEEHDSSFKQNNAPMYNARDVAVLRGYYNSCPVILGSATPAMESYYNAHWKKYKSITMSDRVDQLPLPPVHIIDMRKKRKERRSAIISNELLHEIEHCLRAKEQVILFIPRRGFSNFIMCHACGYIPHCDQCSVSLTYHRLGERLKCHYCDQTIPKFKHCPECDSDELRGIGLGTQSVELEIKELFPQAQVARLDTDTTRGKQIYILLRDLAQGKIDILIGTQMVTKGHDFKNITLVGVISADTSLYLPDFRAAERTFQMLTQVAGRTGRGKRGGKVIVQTHNPDHHCIIYAAQHDYKLFYDKEIKFRKSFHFPPFRRIANIMISGTNQGRVIKAVKTLRNTLNEHPPEIELLGPAPAPIARLKNRYRWQIIVKGVQSKVLGDFISQKITWFSKNFKKQGLHISVDIDPLSML</sequence>
<feature type="binding site" evidence="11">
    <location>
        <position position="551"/>
    </location>
    <ligand>
        <name>Zn(2+)</name>
        <dbReference type="ChEBI" id="CHEBI:29105"/>
        <label>2</label>
    </ligand>
</feature>
<dbReference type="Gene3D" id="3.40.50.300">
    <property type="entry name" value="P-loop containing nucleotide triphosphate hydrolases"/>
    <property type="match status" value="2"/>
</dbReference>
<evidence type="ECO:0000256" key="3">
    <source>
        <dbReference type="ARBA" id="ARBA00022723"/>
    </source>
</evidence>
<keyword evidence="3 11" id="KW-0479">Metal-binding</keyword>
<dbReference type="GO" id="GO:0016787">
    <property type="term" value="F:hydrolase activity"/>
    <property type="evidence" value="ECO:0007669"/>
    <property type="project" value="UniProtKB-KW"/>
</dbReference>
<dbReference type="PROSITE" id="PS51192">
    <property type="entry name" value="HELICASE_ATP_BIND_1"/>
    <property type="match status" value="1"/>
</dbReference>
<comment type="cofactor">
    <cofactor evidence="11">
        <name>Zn(2+)</name>
        <dbReference type="ChEBI" id="CHEBI:29105"/>
    </cofactor>
    <text evidence="11">Binds 2 zinc ions per subunit.</text>
</comment>
<dbReference type="NCBIfam" id="TIGR00595">
    <property type="entry name" value="priA"/>
    <property type="match status" value="1"/>
</dbReference>
<feature type="binding site" evidence="11">
    <location>
        <position position="539"/>
    </location>
    <ligand>
        <name>Zn(2+)</name>
        <dbReference type="ChEBI" id="CHEBI:29105"/>
        <label>1</label>
    </ligand>
</feature>
<comment type="caution">
    <text evidence="13">The sequence shown here is derived from an EMBL/GenBank/DDBJ whole genome shotgun (WGS) entry which is preliminary data.</text>
</comment>
<organism evidence="13 14">
    <name type="scientific">candidate division CSSED10-310 bacterium</name>
    <dbReference type="NCBI Taxonomy" id="2855610"/>
    <lineage>
        <taxon>Bacteria</taxon>
        <taxon>Bacteria division CSSED10-310</taxon>
    </lineage>
</organism>
<dbReference type="Pfam" id="PF17764">
    <property type="entry name" value="PriA_3primeBD"/>
    <property type="match status" value="1"/>
</dbReference>
<evidence type="ECO:0000313" key="14">
    <source>
        <dbReference type="Proteomes" id="UP001594351"/>
    </source>
</evidence>
<comment type="catalytic activity">
    <reaction evidence="11">
        <text>Couples ATP hydrolysis with the unwinding of duplex DNA by translocating in the 3'-5' direction.</text>
        <dbReference type="EC" id="5.6.2.4"/>
    </reaction>
</comment>
<comment type="function">
    <text evidence="11">Initiates the restart of stalled replication forks, which reloads the replicative helicase on sites other than the origin of replication. Recognizes and binds to abandoned replication forks and remodels them to uncover a helicase loading site. Promotes assembly of the primosome at these replication forks.</text>
</comment>
<feature type="binding site" evidence="11">
    <location>
        <position position="542"/>
    </location>
    <ligand>
        <name>Zn(2+)</name>
        <dbReference type="ChEBI" id="CHEBI:29105"/>
        <label>1</label>
    </ligand>
</feature>
<keyword evidence="10 11" id="KW-0413">Isomerase</keyword>
<evidence type="ECO:0000256" key="5">
    <source>
        <dbReference type="ARBA" id="ARBA00022801"/>
    </source>
</evidence>
<evidence type="ECO:0000256" key="7">
    <source>
        <dbReference type="ARBA" id="ARBA00022833"/>
    </source>
</evidence>
<dbReference type="InterPro" id="IPR001650">
    <property type="entry name" value="Helicase_C-like"/>
</dbReference>
<name>A0ABV6YXL3_UNCC1</name>
<keyword evidence="1 11" id="KW-0639">Primosome</keyword>
<dbReference type="CDD" id="cd17929">
    <property type="entry name" value="DEXHc_priA"/>
    <property type="match status" value="1"/>
</dbReference>
<evidence type="ECO:0000256" key="2">
    <source>
        <dbReference type="ARBA" id="ARBA00022705"/>
    </source>
</evidence>
<dbReference type="Pfam" id="PF18074">
    <property type="entry name" value="PriA_C"/>
    <property type="match status" value="1"/>
</dbReference>
<dbReference type="InterPro" id="IPR027417">
    <property type="entry name" value="P-loop_NTPase"/>
</dbReference>
<feature type="binding site" evidence="11">
    <location>
        <position position="579"/>
    </location>
    <ligand>
        <name>Zn(2+)</name>
        <dbReference type="ChEBI" id="CHEBI:29105"/>
        <label>1</label>
    </ligand>
</feature>
<dbReference type="SMART" id="SM00490">
    <property type="entry name" value="HELICc"/>
    <property type="match status" value="1"/>
</dbReference>
<dbReference type="Proteomes" id="UP001594351">
    <property type="component" value="Unassembled WGS sequence"/>
</dbReference>
<dbReference type="SMART" id="SM00487">
    <property type="entry name" value="DEXDc"/>
    <property type="match status" value="1"/>
</dbReference>
<dbReference type="InterPro" id="IPR040498">
    <property type="entry name" value="PriA_CRR"/>
</dbReference>
<protein>
    <recommendedName>
        <fullName evidence="11">Replication restart protein PriA</fullName>
    </recommendedName>
    <alternativeName>
        <fullName evidence="11">ATP-dependent DNA helicase PriA</fullName>
        <ecNumber evidence="11">5.6.2.4</ecNumber>
    </alternativeName>
    <alternativeName>
        <fullName evidence="11">DNA 3'-5' helicase PriA</fullName>
    </alternativeName>
</protein>
<dbReference type="Pfam" id="PF00271">
    <property type="entry name" value="Helicase_C"/>
    <property type="match status" value="1"/>
</dbReference>
<dbReference type="InterPro" id="IPR005259">
    <property type="entry name" value="PriA"/>
</dbReference>
<dbReference type="InterPro" id="IPR041222">
    <property type="entry name" value="PriA_3primeBD"/>
</dbReference>
<evidence type="ECO:0000256" key="10">
    <source>
        <dbReference type="ARBA" id="ARBA00023235"/>
    </source>
</evidence>
<dbReference type="InterPro" id="IPR041236">
    <property type="entry name" value="PriA_C"/>
</dbReference>
<comment type="subunit">
    <text evidence="11">Component of the replication restart primosome.</text>
</comment>
<keyword evidence="4 11" id="KW-0547">Nucleotide-binding</keyword>
<keyword evidence="5 11" id="KW-0378">Hydrolase</keyword>
<keyword evidence="2 11" id="KW-0235">DNA replication</keyword>
<evidence type="ECO:0000256" key="6">
    <source>
        <dbReference type="ARBA" id="ARBA00022806"/>
    </source>
</evidence>
<dbReference type="NCBIfam" id="NF004066">
    <property type="entry name" value="PRK05580.1-3"/>
    <property type="match status" value="1"/>
</dbReference>
<dbReference type="EMBL" id="JBHPBY010000135">
    <property type="protein sequence ID" value="MFC1850930.1"/>
    <property type="molecule type" value="Genomic_DNA"/>
</dbReference>
<reference evidence="13 14" key="1">
    <citation type="submission" date="2024-09" db="EMBL/GenBank/DDBJ databases">
        <title>Laminarin stimulates single cell rates of sulfate reduction while oxygen inhibits transcriptomic activity in coastal marine sediment.</title>
        <authorList>
            <person name="Lindsay M."/>
            <person name="Orcutt B."/>
            <person name="Emerson D."/>
            <person name="Stepanauskas R."/>
            <person name="D'Angelo T."/>
        </authorList>
    </citation>
    <scope>NUCLEOTIDE SEQUENCE [LARGE SCALE GENOMIC DNA]</scope>
    <source>
        <strain evidence="13">SAG AM-311-K15</strain>
    </source>
</reference>
<feature type="binding site" evidence="11">
    <location>
        <position position="548"/>
    </location>
    <ligand>
        <name>Zn(2+)</name>
        <dbReference type="ChEBI" id="CHEBI:29105"/>
        <label>2</label>
    </ligand>
</feature>
<keyword evidence="6 11" id="KW-0347">Helicase</keyword>
<keyword evidence="9 11" id="KW-0238">DNA-binding</keyword>
<dbReference type="Pfam" id="PF18319">
    <property type="entry name" value="Zn_ribbon_PriA"/>
    <property type="match status" value="1"/>
</dbReference>
<evidence type="ECO:0000259" key="12">
    <source>
        <dbReference type="PROSITE" id="PS51192"/>
    </source>
</evidence>
<evidence type="ECO:0000313" key="13">
    <source>
        <dbReference type="EMBL" id="MFC1850930.1"/>
    </source>
</evidence>
<dbReference type="EC" id="5.6.2.4" evidence="11"/>
<comment type="similarity">
    <text evidence="11">Belongs to the helicase family. PriA subfamily.</text>
</comment>
<evidence type="ECO:0000256" key="11">
    <source>
        <dbReference type="HAMAP-Rule" id="MF_00983"/>
    </source>
</evidence>
<proteinExistence type="inferred from homology"/>
<dbReference type="PANTHER" id="PTHR30580:SF0">
    <property type="entry name" value="PRIMOSOMAL PROTEIN N"/>
    <property type="match status" value="1"/>
</dbReference>
<feature type="binding site" evidence="11">
    <location>
        <position position="566"/>
    </location>
    <ligand>
        <name>Zn(2+)</name>
        <dbReference type="ChEBI" id="CHEBI:29105"/>
        <label>2</label>
    </ligand>
</feature>
<dbReference type="Gene3D" id="3.40.1440.60">
    <property type="entry name" value="PriA, 3(prime) DNA-binding domain"/>
    <property type="match status" value="1"/>
</dbReference>
<dbReference type="Pfam" id="PF00270">
    <property type="entry name" value="DEAD"/>
    <property type="match status" value="1"/>
</dbReference>